<dbReference type="GeneID" id="57753636"/>
<evidence type="ECO:0000313" key="5">
    <source>
        <dbReference type="Proteomes" id="UP000323594"/>
    </source>
</evidence>
<dbReference type="Pfam" id="PF10135">
    <property type="entry name" value="Rod-binding"/>
    <property type="match status" value="1"/>
</dbReference>
<evidence type="ECO:0000259" key="1">
    <source>
        <dbReference type="Pfam" id="PF10135"/>
    </source>
</evidence>
<reference evidence="2" key="1">
    <citation type="submission" date="2015-01" db="EMBL/GenBank/DDBJ databases">
        <authorList>
            <person name="Xiang T."/>
            <person name="Song Y."/>
            <person name="Huang L."/>
            <person name="Wang B."/>
            <person name="Wu P."/>
        </authorList>
    </citation>
    <scope>NUCLEOTIDE SEQUENCE [LARGE SCALE GENOMIC DNA]</scope>
    <source>
        <strain evidence="2">V1</strain>
    </source>
</reference>
<organism evidence="2 4">
    <name type="scientific">Treponema phagedenis</name>
    <dbReference type="NCBI Taxonomy" id="162"/>
    <lineage>
        <taxon>Bacteria</taxon>
        <taxon>Pseudomonadati</taxon>
        <taxon>Spirochaetota</taxon>
        <taxon>Spirochaetia</taxon>
        <taxon>Spirochaetales</taxon>
        <taxon>Treponemataceae</taxon>
        <taxon>Treponema</taxon>
    </lineage>
</organism>
<keyword evidence="3" id="KW-0969">Cilium</keyword>
<dbReference type="InterPro" id="IPR019301">
    <property type="entry name" value="Flagellar_prot_FlgJ_N"/>
</dbReference>
<feature type="domain" description="Flagellar protein FlgJ N-terminal" evidence="1">
    <location>
        <begin position="119"/>
        <end position="167"/>
    </location>
</feature>
<dbReference type="EMBL" id="CP042817">
    <property type="protein sequence ID" value="QEJ97775.1"/>
    <property type="molecule type" value="Genomic_DNA"/>
</dbReference>
<dbReference type="Proteomes" id="UP000042527">
    <property type="component" value="Unassembled WGS sequence"/>
</dbReference>
<keyword evidence="4" id="KW-1185">Reference proteome</keyword>
<keyword evidence="3" id="KW-0282">Flagellum</keyword>
<dbReference type="OrthoDB" id="9796740at2"/>
<sequence>MKIETVQTVPIQTPQKPEISRAKDHTQTGNFAEMLDRMRNHGMQSEVVHNGGSLSATQLPGDYIRSFEKENPTQADTEAKPHGLARERFGEEKTIDKTSKLYTQALELESYFVKIMLSSMRNTLSHTSLAGKQSFAGKMYEDMMYDQLTRDVTTNAGFGLADQIYLQLNEKV</sequence>
<dbReference type="RefSeq" id="WP_002698987.1">
    <property type="nucleotide sequence ID" value="NZ_CDNC01000048.1"/>
</dbReference>
<dbReference type="Proteomes" id="UP000323594">
    <property type="component" value="Chromosome"/>
</dbReference>
<protein>
    <submittedName>
        <fullName evidence="3">Flagellar protein</fullName>
    </submittedName>
</protein>
<keyword evidence="3" id="KW-0966">Cell projection</keyword>
<reference evidence="4" key="2">
    <citation type="submission" date="2015-01" db="EMBL/GenBank/DDBJ databases">
        <authorList>
            <person name="Manzoor Shahid"/>
            <person name="Zubair Saima"/>
        </authorList>
    </citation>
    <scope>NUCLEOTIDE SEQUENCE [LARGE SCALE GENOMIC DNA]</scope>
    <source>
        <strain evidence="4">V1</strain>
    </source>
</reference>
<dbReference type="EMBL" id="CDNC01000048">
    <property type="protein sequence ID" value="CEM63082.1"/>
    <property type="molecule type" value="Genomic_DNA"/>
</dbReference>
<gene>
    <name evidence="3" type="ORF">FUT82_07045</name>
    <name evidence="2" type="ORF">TPHV1_60070</name>
</gene>
<accession>A0A0B7GZL4</accession>
<reference evidence="3 5" key="3">
    <citation type="submission" date="2019-08" db="EMBL/GenBank/DDBJ databases">
        <authorList>
            <person name="Kuhnert P."/>
        </authorList>
    </citation>
    <scope>NUCLEOTIDE SEQUENCE [LARGE SCALE GENOMIC DNA]</scope>
    <source>
        <strain evidence="3 5">B36.5</strain>
    </source>
</reference>
<evidence type="ECO:0000313" key="2">
    <source>
        <dbReference type="EMBL" id="CEM63082.1"/>
    </source>
</evidence>
<name>A0A0B7GZL4_TREPH</name>
<evidence type="ECO:0000313" key="3">
    <source>
        <dbReference type="EMBL" id="QEJ97775.1"/>
    </source>
</evidence>
<proteinExistence type="predicted"/>
<dbReference type="AlphaFoldDB" id="A0A0B7GZL4"/>
<evidence type="ECO:0000313" key="4">
    <source>
        <dbReference type="Proteomes" id="UP000042527"/>
    </source>
</evidence>